<dbReference type="GO" id="GO:0046491">
    <property type="term" value="P:L-methylmalonyl-CoA metabolic process"/>
    <property type="evidence" value="ECO:0007669"/>
    <property type="project" value="TreeGrafter"/>
</dbReference>
<protein>
    <submittedName>
        <fullName evidence="3">VOC family protein</fullName>
    </submittedName>
</protein>
<dbReference type="PANTHER" id="PTHR43048:SF5">
    <property type="entry name" value="BLR5325 PROTEIN"/>
    <property type="match status" value="1"/>
</dbReference>
<dbReference type="Proteomes" id="UP000657385">
    <property type="component" value="Unassembled WGS sequence"/>
</dbReference>
<dbReference type="SUPFAM" id="SSF54593">
    <property type="entry name" value="Glyoxalase/Bleomycin resistance protein/Dihydroxybiphenyl dioxygenase"/>
    <property type="match status" value="1"/>
</dbReference>
<dbReference type="InterPro" id="IPR037523">
    <property type="entry name" value="VOC_core"/>
</dbReference>
<dbReference type="InterPro" id="IPR004360">
    <property type="entry name" value="Glyas_Fos-R_dOase_dom"/>
</dbReference>
<sequence>MTLLRMDNVGVVVEDMDAAVAFFAELGLKREGEATLSGSWVESVVALDGLRCDIVMMRTPDGHGALELTKFHAPAVISPEPRPAPLNTLGLRRIMFEVDDLDDVIARLRTRGGELVGGVEQFEDVYRLCFLRSPEGILLGLAQRTG</sequence>
<comment type="caution">
    <text evidence="3">The sequence shown here is derived from an EMBL/GenBank/DDBJ whole genome shotgun (WGS) entry which is preliminary data.</text>
</comment>
<dbReference type="PROSITE" id="PS51819">
    <property type="entry name" value="VOC"/>
    <property type="match status" value="1"/>
</dbReference>
<dbReference type="AlphaFoldDB" id="A0A931FFS7"/>
<evidence type="ECO:0000259" key="2">
    <source>
        <dbReference type="PROSITE" id="PS51819"/>
    </source>
</evidence>
<dbReference type="RefSeq" id="WP_196197108.1">
    <property type="nucleotide sequence ID" value="NZ_JADPRT010000014.1"/>
</dbReference>
<reference evidence="3" key="1">
    <citation type="submission" date="2020-11" db="EMBL/GenBank/DDBJ databases">
        <title>Isolation and identification of active actinomycetes.</title>
        <authorList>
            <person name="Yu B."/>
        </authorList>
    </citation>
    <scope>NUCLEOTIDE SEQUENCE</scope>
    <source>
        <strain evidence="3">NEAU-YB345</strain>
    </source>
</reference>
<dbReference type="GO" id="GO:0046872">
    <property type="term" value="F:metal ion binding"/>
    <property type="evidence" value="ECO:0007669"/>
    <property type="project" value="UniProtKB-KW"/>
</dbReference>
<dbReference type="InterPro" id="IPR029068">
    <property type="entry name" value="Glyas_Bleomycin-R_OHBP_Dase"/>
</dbReference>
<keyword evidence="1" id="KW-0479">Metal-binding</keyword>
<proteinExistence type="predicted"/>
<evidence type="ECO:0000256" key="1">
    <source>
        <dbReference type="ARBA" id="ARBA00022723"/>
    </source>
</evidence>
<dbReference type="EMBL" id="JADPRT010000014">
    <property type="protein sequence ID" value="MBF9071928.1"/>
    <property type="molecule type" value="Genomic_DNA"/>
</dbReference>
<dbReference type="InterPro" id="IPR051785">
    <property type="entry name" value="MMCE/EMCE_epimerase"/>
</dbReference>
<dbReference type="PANTHER" id="PTHR43048">
    <property type="entry name" value="METHYLMALONYL-COA EPIMERASE"/>
    <property type="match status" value="1"/>
</dbReference>
<gene>
    <name evidence="3" type="ORF">I2501_28285</name>
</gene>
<accession>A0A931FFS7</accession>
<dbReference type="Gene3D" id="3.10.180.10">
    <property type="entry name" value="2,3-Dihydroxybiphenyl 1,2-Dioxygenase, domain 1"/>
    <property type="match status" value="1"/>
</dbReference>
<keyword evidence="4" id="KW-1185">Reference proteome</keyword>
<organism evidence="3 4">
    <name type="scientific">Streptacidiphilus fuscans</name>
    <dbReference type="NCBI Taxonomy" id="2789292"/>
    <lineage>
        <taxon>Bacteria</taxon>
        <taxon>Bacillati</taxon>
        <taxon>Actinomycetota</taxon>
        <taxon>Actinomycetes</taxon>
        <taxon>Kitasatosporales</taxon>
        <taxon>Streptomycetaceae</taxon>
        <taxon>Streptacidiphilus</taxon>
    </lineage>
</organism>
<evidence type="ECO:0000313" key="3">
    <source>
        <dbReference type="EMBL" id="MBF9071928.1"/>
    </source>
</evidence>
<dbReference type="Pfam" id="PF00903">
    <property type="entry name" value="Glyoxalase"/>
    <property type="match status" value="1"/>
</dbReference>
<feature type="domain" description="VOC" evidence="2">
    <location>
        <begin position="5"/>
        <end position="144"/>
    </location>
</feature>
<evidence type="ECO:0000313" key="4">
    <source>
        <dbReference type="Proteomes" id="UP000657385"/>
    </source>
</evidence>
<dbReference type="GO" id="GO:0004493">
    <property type="term" value="F:methylmalonyl-CoA epimerase activity"/>
    <property type="evidence" value="ECO:0007669"/>
    <property type="project" value="TreeGrafter"/>
</dbReference>
<name>A0A931FFS7_9ACTN</name>
<dbReference type="CDD" id="cd08353">
    <property type="entry name" value="VOC_like"/>
    <property type="match status" value="1"/>
</dbReference>